<evidence type="ECO:0008006" key="3">
    <source>
        <dbReference type="Google" id="ProtNLM"/>
    </source>
</evidence>
<comment type="caution">
    <text evidence="1">The sequence shown here is derived from an EMBL/GenBank/DDBJ whole genome shotgun (WGS) entry which is preliminary data.</text>
</comment>
<dbReference type="EMBL" id="JADIMZ010000011">
    <property type="protein sequence ID" value="MBO8431817.1"/>
    <property type="molecule type" value="Genomic_DNA"/>
</dbReference>
<sequence length="447" mass="52238">MPVNYNGKKSNVISVLKRKNGALAKAIMEMDKSDLDELQRSMLGKLADNLRRCSCPSLYAQGLDGKDTRYIGSVRCDSKSCFVCNYARQKQVRRKYWAWFADNREVYLIQEAGKAAKYVTKTQYNEKYKGEKILQRVEYDLMHLTLSVPHYPGTGFCGHKYYFEDIAKLYNRLRNKNEYFKAHVIGGEYGIETTNPENLHIHIHSLLLVKRERRNRNKLHFELLKEWNRLTVNPENPRTEIPREVWPKIAAGNEMIDEAYIRSLNPKGATLIGLETIYTKDPQSGQKVRSYEWNSKAMLRAVMETISYHFSPTAFDKKDKTFNLELLAELLPVIHGKQLYRKFGCLHGEKSLNVRTSESDEEEFDQQVYVDDATGEIVDTETGEVIDRVRQFFVTSPAYVFHDPNADYAIHLSREGQRKRRWLAAHTTREAVNELRREIRERYQKQE</sequence>
<evidence type="ECO:0000313" key="1">
    <source>
        <dbReference type="EMBL" id="MBO8431817.1"/>
    </source>
</evidence>
<accession>A0A9D9DR73</accession>
<reference evidence="1" key="1">
    <citation type="submission" date="2020-10" db="EMBL/GenBank/DDBJ databases">
        <authorList>
            <person name="Gilroy R."/>
        </authorList>
    </citation>
    <scope>NUCLEOTIDE SEQUENCE</scope>
    <source>
        <strain evidence="1">2889</strain>
    </source>
</reference>
<organism evidence="1 2">
    <name type="scientific">Candidatus Pullibacteroides excrementavium</name>
    <dbReference type="NCBI Taxonomy" id="2840905"/>
    <lineage>
        <taxon>Bacteria</taxon>
        <taxon>Pseudomonadati</taxon>
        <taxon>Bacteroidota</taxon>
        <taxon>Bacteroidia</taxon>
        <taxon>Bacteroidales</taxon>
        <taxon>Candidatus Pullibacteroides</taxon>
    </lineage>
</organism>
<protein>
    <recommendedName>
        <fullName evidence="3">Replication protein</fullName>
    </recommendedName>
</protein>
<reference evidence="1" key="2">
    <citation type="journal article" date="2021" name="PeerJ">
        <title>Extensive microbial diversity within the chicken gut microbiome revealed by metagenomics and culture.</title>
        <authorList>
            <person name="Gilroy R."/>
            <person name="Ravi A."/>
            <person name="Getino M."/>
            <person name="Pursley I."/>
            <person name="Horton D.L."/>
            <person name="Alikhan N.F."/>
            <person name="Baker D."/>
            <person name="Gharbi K."/>
            <person name="Hall N."/>
            <person name="Watson M."/>
            <person name="Adriaenssens E.M."/>
            <person name="Foster-Nyarko E."/>
            <person name="Jarju S."/>
            <person name="Secka A."/>
            <person name="Antonio M."/>
            <person name="Oren A."/>
            <person name="Chaudhuri R.R."/>
            <person name="La Ragione R."/>
            <person name="Hildebrand F."/>
            <person name="Pallen M.J."/>
        </authorList>
    </citation>
    <scope>NUCLEOTIDE SEQUENCE</scope>
    <source>
        <strain evidence="1">2889</strain>
    </source>
</reference>
<dbReference type="Proteomes" id="UP000823612">
    <property type="component" value="Unassembled WGS sequence"/>
</dbReference>
<dbReference type="AlphaFoldDB" id="A0A9D9DR73"/>
<evidence type="ECO:0000313" key="2">
    <source>
        <dbReference type="Proteomes" id="UP000823612"/>
    </source>
</evidence>
<proteinExistence type="predicted"/>
<name>A0A9D9DR73_9BACT</name>
<gene>
    <name evidence="1" type="ORF">IAB08_00780</name>
</gene>